<dbReference type="InterPro" id="IPR011011">
    <property type="entry name" value="Znf_FYVE_PHD"/>
</dbReference>
<dbReference type="PANTHER" id="PTHR22870:SF358">
    <property type="entry name" value="REGULATOR OF CHROMOSOME CONDENSATION (RCC1) FAMILY WITH FYVE ZINC FINGER DOMAIN-CONTAINING PROTEIN"/>
    <property type="match status" value="1"/>
</dbReference>
<dbReference type="InterPro" id="IPR001849">
    <property type="entry name" value="PH_domain"/>
</dbReference>
<protein>
    <submittedName>
        <fullName evidence="12 13">Uncharacterized protein LOC110806127</fullName>
    </submittedName>
</protein>
<dbReference type="KEGG" id="soe:110806127"/>
<feature type="repeat" description="RCC1" evidence="6">
    <location>
        <begin position="247"/>
        <end position="306"/>
    </location>
</feature>
<dbReference type="Pfam" id="PF01363">
    <property type="entry name" value="FYVE"/>
    <property type="match status" value="1"/>
</dbReference>
<dbReference type="CDD" id="cd13365">
    <property type="entry name" value="PH_PLC_plant-like"/>
    <property type="match status" value="1"/>
</dbReference>
<dbReference type="Pfam" id="PF13713">
    <property type="entry name" value="BRX_N"/>
    <property type="match status" value="1"/>
</dbReference>
<evidence type="ECO:0000259" key="9">
    <source>
        <dbReference type="PROSITE" id="PS50178"/>
    </source>
</evidence>
<dbReference type="SUPFAM" id="SSF50729">
    <property type="entry name" value="PH domain-like"/>
    <property type="match status" value="1"/>
</dbReference>
<dbReference type="Gene3D" id="3.30.40.10">
    <property type="entry name" value="Zinc/RING finger domain, C3HC4 (zinc finger)"/>
    <property type="match status" value="1"/>
</dbReference>
<dbReference type="PROSITE" id="PS50012">
    <property type="entry name" value="RCC1_3"/>
    <property type="match status" value="7"/>
</dbReference>
<feature type="repeat" description="RCC1" evidence="6">
    <location>
        <begin position="414"/>
        <end position="465"/>
    </location>
</feature>
<name>A0A9R0JG48_SPIOL</name>
<evidence type="ECO:0000256" key="6">
    <source>
        <dbReference type="PROSITE-ProRule" id="PRU00235"/>
    </source>
</evidence>
<evidence type="ECO:0000256" key="4">
    <source>
        <dbReference type="ARBA" id="ARBA00022833"/>
    </source>
</evidence>
<keyword evidence="3 5" id="KW-0863">Zinc-finger</keyword>
<evidence type="ECO:0000256" key="5">
    <source>
        <dbReference type="PROSITE-ProRule" id="PRU00091"/>
    </source>
</evidence>
<gene>
    <name evidence="12 13" type="primary">LOC110806127</name>
</gene>
<evidence type="ECO:0000313" key="13">
    <source>
        <dbReference type="RefSeq" id="XP_021867468.1"/>
    </source>
</evidence>
<keyword evidence="1" id="KW-0479">Metal-binding</keyword>
<dbReference type="PROSITE" id="PS51514">
    <property type="entry name" value="BRX"/>
    <property type="match status" value="1"/>
</dbReference>
<sequence length="1029" mass="111670">MGDSHRGGPGERDIEQAVTALKKGATLLKYGRRGKPKFCPFRLSNDESVLIWYSGKEEKQLKVSQITRIIPGQRTGVFKRYPRPEKEYQSFSLVYNDRSLDLICKDKDEAEVWFVGLKALISNNGWRKWRNEARESSTSSADGSITRRNHQTFASLDAGSAVCQVPLESPPQTGLGNAFSDIILYTAASNNYSQVEASTFVTGLPLSNNVENFTGRNSSSESVRISSSSMLSSSSQGSFLDDLDSLGDVFIWGESIGEGIMGGGSLGVVHRGKFDANLPKAIESTVVLDVHHIACGVRHAVLVTRKGEIFSWGEESGGRLGHGVEVDVSNPKLIEGLSGMNIELVACGEYHTCAITTSGDLFTWGGGTWNSGMLGHASEVGHWIPKRVGGPLEGRHVSFASCGPWHTAIILSTGQLFTFGDGTFGVLGHGDRISYSVPREVEALKGQRALRVACGAWHTAAIVDKLETEASFDKSFSASGKLFTWGEGDKGQLGHGDKEARLIPESLEALTDTFCKVACGHDFTVALTTTGRVYTMGSTAYGQIGCPAANGSIPVRVEGKIANNFVEDIACGSHHVAVLTSKAELFTWGRGTNGQLGHGDNGHRNEPTLVEFMRDNQVKSVTCGSNFTAAICLHKWVSGTDHSTCTGCHNPFGFRRKRHNCYNCGQVFCKVCSSRRSLKASLAPNMNKPYRVCDDCFVKLKKATESGNMRIPRPVSKNSLQKSNEGAEKETLLPKFAGLSFVNSLKRIDNDRSKGGIKPGRVESSILPTFGGIFQPGSSHLSSTPSPIFGTSDKRVSASAPGSRMNSRAASPISQGCSPVRSSSLITSISVPTSPEVMAPNSKHMNDNLRQEVVQLRVEVAKLTGDNKLLEAELEKTRKQLKEAKVIAVDEAEKSRAAKEIINSLTAQLKEMSEKLQGGKGASSKLDFFVQYSGSFRKVSDENLLSPKNESSINMDALTTNGAKAQPEKTERVVQDEPGVYITLSSLPGGSNELKRLRFSRKRFSEGQAEKWWAENSSRVCERHNIRNQ</sequence>
<evidence type="ECO:0000256" key="1">
    <source>
        <dbReference type="ARBA" id="ARBA00022723"/>
    </source>
</evidence>
<feature type="compositionally biased region" description="Polar residues" evidence="8">
    <location>
        <begin position="804"/>
        <end position="819"/>
    </location>
</feature>
<dbReference type="GeneID" id="110806127"/>
<dbReference type="InterPro" id="IPR051210">
    <property type="entry name" value="Ub_ligase/GEF_domain"/>
</dbReference>
<dbReference type="InterPro" id="IPR017455">
    <property type="entry name" value="Znf_FYVE-rel"/>
</dbReference>
<dbReference type="PROSITE" id="PS50178">
    <property type="entry name" value="ZF_FYVE"/>
    <property type="match status" value="1"/>
</dbReference>
<keyword evidence="11" id="KW-1185">Reference proteome</keyword>
<dbReference type="SMART" id="SM00064">
    <property type="entry name" value="FYVE"/>
    <property type="match status" value="1"/>
</dbReference>
<keyword evidence="4" id="KW-0862">Zinc</keyword>
<proteinExistence type="predicted"/>
<feature type="domain" description="BRX" evidence="10">
    <location>
        <begin position="970"/>
        <end position="1025"/>
    </location>
</feature>
<dbReference type="PROSITE" id="PS00626">
    <property type="entry name" value="RCC1_2"/>
    <property type="match status" value="2"/>
</dbReference>
<dbReference type="RefSeq" id="XP_021867468.1">
    <property type="nucleotide sequence ID" value="XM_022011776.1"/>
</dbReference>
<evidence type="ECO:0000259" key="10">
    <source>
        <dbReference type="PROSITE" id="PS51514"/>
    </source>
</evidence>
<feature type="repeat" description="RCC1" evidence="6">
    <location>
        <begin position="480"/>
        <end position="530"/>
    </location>
</feature>
<dbReference type="Proteomes" id="UP000813463">
    <property type="component" value="Chromosome 1"/>
</dbReference>
<dbReference type="Pfam" id="PF16457">
    <property type="entry name" value="PH_12"/>
    <property type="match status" value="1"/>
</dbReference>
<dbReference type="InterPro" id="IPR000408">
    <property type="entry name" value="Reg_chr_condens"/>
</dbReference>
<dbReference type="InterPro" id="IPR000306">
    <property type="entry name" value="Znf_FYVE"/>
</dbReference>
<evidence type="ECO:0000256" key="3">
    <source>
        <dbReference type="ARBA" id="ARBA00022771"/>
    </source>
</evidence>
<feature type="region of interest" description="Disordered" evidence="8">
    <location>
        <begin position="791"/>
        <end position="819"/>
    </location>
</feature>
<feature type="domain" description="FYVE-type" evidence="9">
    <location>
        <begin position="639"/>
        <end position="701"/>
    </location>
</feature>
<dbReference type="PANTHER" id="PTHR22870">
    <property type="entry name" value="REGULATOR OF CHROMOSOME CONDENSATION"/>
    <property type="match status" value="1"/>
</dbReference>
<dbReference type="InterPro" id="IPR013083">
    <property type="entry name" value="Znf_RING/FYVE/PHD"/>
</dbReference>
<organism evidence="11 13">
    <name type="scientific">Spinacia oleracea</name>
    <name type="common">Spinach</name>
    <dbReference type="NCBI Taxonomy" id="3562"/>
    <lineage>
        <taxon>Eukaryota</taxon>
        <taxon>Viridiplantae</taxon>
        <taxon>Streptophyta</taxon>
        <taxon>Embryophyta</taxon>
        <taxon>Tracheophyta</taxon>
        <taxon>Spermatophyta</taxon>
        <taxon>Magnoliopsida</taxon>
        <taxon>eudicotyledons</taxon>
        <taxon>Gunneridae</taxon>
        <taxon>Pentapetalae</taxon>
        <taxon>Caryophyllales</taxon>
        <taxon>Chenopodiaceae</taxon>
        <taxon>Chenopodioideae</taxon>
        <taxon>Anserineae</taxon>
        <taxon>Spinacia</taxon>
    </lineage>
</organism>
<dbReference type="InterPro" id="IPR027988">
    <property type="entry name" value="BRX_N"/>
</dbReference>
<keyword evidence="7" id="KW-0175">Coiled coil</keyword>
<dbReference type="Gene3D" id="2.130.10.30">
    <property type="entry name" value="Regulator of chromosome condensation 1/beta-lactamase-inhibitor protein II"/>
    <property type="match status" value="2"/>
</dbReference>
<dbReference type="SUPFAM" id="SSF57903">
    <property type="entry name" value="FYVE/PHD zinc finger"/>
    <property type="match status" value="1"/>
</dbReference>
<feature type="repeat" description="RCC1" evidence="6">
    <location>
        <begin position="531"/>
        <end position="582"/>
    </location>
</feature>
<dbReference type="AlphaFoldDB" id="A0A9R0JG48"/>
<dbReference type="Pfam" id="PF08381">
    <property type="entry name" value="BRX"/>
    <property type="match status" value="1"/>
</dbReference>
<accession>A0A9R0JG48</accession>
<feature type="repeat" description="RCC1" evidence="6">
    <location>
        <begin position="359"/>
        <end position="413"/>
    </location>
</feature>
<evidence type="ECO:0000256" key="7">
    <source>
        <dbReference type="SAM" id="Coils"/>
    </source>
</evidence>
<evidence type="ECO:0000256" key="2">
    <source>
        <dbReference type="ARBA" id="ARBA00022737"/>
    </source>
</evidence>
<evidence type="ECO:0000313" key="12">
    <source>
        <dbReference type="RefSeq" id="XP_021867459.1"/>
    </source>
</evidence>
<dbReference type="InterPro" id="IPR009091">
    <property type="entry name" value="RCC1/BLIP-II"/>
</dbReference>
<evidence type="ECO:0000313" key="11">
    <source>
        <dbReference type="Proteomes" id="UP000813463"/>
    </source>
</evidence>
<feature type="coiled-coil region" evidence="7">
    <location>
        <begin position="846"/>
        <end position="915"/>
    </location>
</feature>
<feature type="repeat" description="RCC1" evidence="6">
    <location>
        <begin position="307"/>
        <end position="358"/>
    </location>
</feature>
<dbReference type="InterPro" id="IPR058923">
    <property type="entry name" value="RCC1-like_dom"/>
</dbReference>
<evidence type="ECO:0000256" key="8">
    <source>
        <dbReference type="SAM" id="MobiDB-lite"/>
    </source>
</evidence>
<dbReference type="OrthoDB" id="5981550at2759"/>
<reference evidence="11" key="1">
    <citation type="journal article" date="2021" name="Nat. Commun.">
        <title>Genomic analyses provide insights into spinach domestication and the genetic basis of agronomic traits.</title>
        <authorList>
            <person name="Cai X."/>
            <person name="Sun X."/>
            <person name="Xu C."/>
            <person name="Sun H."/>
            <person name="Wang X."/>
            <person name="Ge C."/>
            <person name="Zhang Z."/>
            <person name="Wang Q."/>
            <person name="Fei Z."/>
            <person name="Jiao C."/>
            <person name="Wang Q."/>
        </authorList>
    </citation>
    <scope>NUCLEOTIDE SEQUENCE [LARGE SCALE GENOMIC DNA]</scope>
    <source>
        <strain evidence="11">cv. Varoflay</strain>
    </source>
</reference>
<dbReference type="InterPro" id="IPR011993">
    <property type="entry name" value="PH-like_dom_sf"/>
</dbReference>
<dbReference type="Pfam" id="PF25390">
    <property type="entry name" value="WD40_RLD"/>
    <property type="match status" value="1"/>
</dbReference>
<dbReference type="GO" id="GO:0008270">
    <property type="term" value="F:zinc ion binding"/>
    <property type="evidence" value="ECO:0007669"/>
    <property type="project" value="UniProtKB-KW"/>
</dbReference>
<dbReference type="RefSeq" id="XP_021867459.1">
    <property type="nucleotide sequence ID" value="XM_022011767.1"/>
</dbReference>
<dbReference type="FunFam" id="2.130.10.30:FF:000028">
    <property type="entry name" value="PH, RCC1 and FYVE domains-containing protein 1"/>
    <property type="match status" value="1"/>
</dbReference>
<dbReference type="SUPFAM" id="SSF50985">
    <property type="entry name" value="RCC1/BLIP-II"/>
    <property type="match status" value="1"/>
</dbReference>
<keyword evidence="2" id="KW-0677">Repeat</keyword>
<feature type="repeat" description="RCC1" evidence="6">
    <location>
        <begin position="583"/>
        <end position="634"/>
    </location>
</feature>
<dbReference type="Gene3D" id="2.30.29.30">
    <property type="entry name" value="Pleckstrin-homology domain (PH domain)/Phosphotyrosine-binding domain (PTB)"/>
    <property type="match status" value="1"/>
</dbReference>
<dbReference type="PRINTS" id="PR00633">
    <property type="entry name" value="RCCNDNSATION"/>
</dbReference>
<reference evidence="12 13" key="2">
    <citation type="submission" date="2025-04" db="UniProtKB">
        <authorList>
            <consortium name="RefSeq"/>
        </authorList>
    </citation>
    <scope>IDENTIFICATION</scope>
</reference>
<dbReference type="InterPro" id="IPR013591">
    <property type="entry name" value="Brevis_radix_dom"/>
</dbReference>